<dbReference type="PANTHER" id="PTHR11461">
    <property type="entry name" value="SERINE PROTEASE INHIBITOR, SERPIN"/>
    <property type="match status" value="1"/>
</dbReference>
<dbReference type="InterPro" id="IPR000215">
    <property type="entry name" value="Serpin_fam"/>
</dbReference>
<reference evidence="3 4" key="1">
    <citation type="submission" date="2019-07" db="EMBL/GenBank/DDBJ databases">
        <title>Whole genome shotgun sequence of Cellulomonas composti NBRC 100758.</title>
        <authorList>
            <person name="Hosoyama A."/>
            <person name="Uohara A."/>
            <person name="Ohji S."/>
            <person name="Ichikawa N."/>
        </authorList>
    </citation>
    <scope>NUCLEOTIDE SEQUENCE [LARGE SCALE GENOMIC DNA]</scope>
    <source>
        <strain evidence="3 4">NBRC 100758</strain>
    </source>
</reference>
<dbReference type="Proteomes" id="UP000321720">
    <property type="component" value="Unassembled WGS sequence"/>
</dbReference>
<dbReference type="Gene3D" id="3.30.497.10">
    <property type="entry name" value="Antithrombin, subunit I, domain 2"/>
    <property type="match status" value="1"/>
</dbReference>
<proteinExistence type="inferred from homology"/>
<dbReference type="InterPro" id="IPR036186">
    <property type="entry name" value="Serpin_sf"/>
</dbReference>
<evidence type="ECO:0000256" key="1">
    <source>
        <dbReference type="RuleBase" id="RU000411"/>
    </source>
</evidence>
<evidence type="ECO:0000313" key="4">
    <source>
        <dbReference type="Proteomes" id="UP000321720"/>
    </source>
</evidence>
<name>A0A511J6Y7_9CELL</name>
<dbReference type="GO" id="GO:0004867">
    <property type="term" value="F:serine-type endopeptidase inhibitor activity"/>
    <property type="evidence" value="ECO:0007669"/>
    <property type="project" value="InterPro"/>
</dbReference>
<comment type="caution">
    <text evidence="3">The sequence shown here is derived from an EMBL/GenBank/DDBJ whole genome shotgun (WGS) entry which is preliminary data.</text>
</comment>
<keyword evidence="3" id="KW-0378">Hydrolase</keyword>
<keyword evidence="4" id="KW-1185">Reference proteome</keyword>
<dbReference type="GO" id="GO:0006508">
    <property type="term" value="P:proteolysis"/>
    <property type="evidence" value="ECO:0007669"/>
    <property type="project" value="UniProtKB-KW"/>
</dbReference>
<organism evidence="3 4">
    <name type="scientific">Cellulomonas composti</name>
    <dbReference type="NCBI Taxonomy" id="266130"/>
    <lineage>
        <taxon>Bacteria</taxon>
        <taxon>Bacillati</taxon>
        <taxon>Actinomycetota</taxon>
        <taxon>Actinomycetes</taxon>
        <taxon>Micrococcales</taxon>
        <taxon>Cellulomonadaceae</taxon>
        <taxon>Cellulomonas</taxon>
    </lineage>
</organism>
<dbReference type="PROSITE" id="PS00284">
    <property type="entry name" value="SERPIN"/>
    <property type="match status" value="1"/>
</dbReference>
<dbReference type="InterPro" id="IPR042178">
    <property type="entry name" value="Serpin_sf_1"/>
</dbReference>
<dbReference type="Gene3D" id="2.30.39.10">
    <property type="entry name" value="Alpha-1-antitrypsin, domain 1"/>
    <property type="match status" value="1"/>
</dbReference>
<gene>
    <name evidence="3" type="ORF">CCO02nite_04250</name>
</gene>
<feature type="domain" description="Serpin" evidence="2">
    <location>
        <begin position="63"/>
        <end position="413"/>
    </location>
</feature>
<evidence type="ECO:0000259" key="2">
    <source>
        <dbReference type="SMART" id="SM00093"/>
    </source>
</evidence>
<dbReference type="GO" id="GO:0005615">
    <property type="term" value="C:extracellular space"/>
    <property type="evidence" value="ECO:0007669"/>
    <property type="project" value="InterPro"/>
</dbReference>
<dbReference type="AlphaFoldDB" id="A0A511J6Y7"/>
<dbReference type="InterPro" id="IPR023796">
    <property type="entry name" value="Serpin_dom"/>
</dbReference>
<dbReference type="SMART" id="SM00093">
    <property type="entry name" value="SERPIN"/>
    <property type="match status" value="1"/>
</dbReference>
<accession>A0A511J6Y7</accession>
<sequence>MTGAVVAGAVVGGTAVLGGCAASPTAPPSATARADVTRVTVRLDDADALDDVVAATWALGVEALREGEDDDGTVVSPSSLLTALAMLGEGAGDGHAPFDAALGAVGDERTDAVNALLAALARYEGDPALVAADKLPVVPMLHTAQQIVVDDDATPQRAFLDRLAAGYGAGVVVDDLATRSDALDEFARTHTGGLVPTSPITPDPNLVAVLQDAVVLAAAWKTPFDVALSGDQPFTVVGERVLVPTMEGEFDTAAVSADGWQAVRLPYRDDLVADLYLPPEGSAAADDPSAAEPTTLAGLSTALDDAAADRVLVRLPTIDLESTTDLMTLLAGLGIVGADLTGVVEGSAVQAVQQAVLQVDEEGTRAAAVTSVGVTESLRMPPPNQVVLDRPFLMVVRDTTTGWPVFLAEVLDPRAG</sequence>
<evidence type="ECO:0000313" key="3">
    <source>
        <dbReference type="EMBL" id="GEL93767.1"/>
    </source>
</evidence>
<dbReference type="PANTHER" id="PTHR11461:SF211">
    <property type="entry name" value="GH10112P-RELATED"/>
    <property type="match status" value="1"/>
</dbReference>
<comment type="similarity">
    <text evidence="1">Belongs to the serpin family.</text>
</comment>
<dbReference type="GO" id="GO:0008233">
    <property type="term" value="F:peptidase activity"/>
    <property type="evidence" value="ECO:0007669"/>
    <property type="project" value="UniProtKB-KW"/>
</dbReference>
<dbReference type="SUPFAM" id="SSF56574">
    <property type="entry name" value="Serpins"/>
    <property type="match status" value="1"/>
</dbReference>
<dbReference type="InterPro" id="IPR042185">
    <property type="entry name" value="Serpin_sf_2"/>
</dbReference>
<keyword evidence="3" id="KW-0645">Protease</keyword>
<dbReference type="InterPro" id="IPR023795">
    <property type="entry name" value="Serpin_CS"/>
</dbReference>
<dbReference type="Pfam" id="PF00079">
    <property type="entry name" value="Serpin"/>
    <property type="match status" value="1"/>
</dbReference>
<protein>
    <submittedName>
        <fullName evidence="3">Serine protease</fullName>
    </submittedName>
</protein>
<dbReference type="EMBL" id="BJWG01000001">
    <property type="protein sequence ID" value="GEL93767.1"/>
    <property type="molecule type" value="Genomic_DNA"/>
</dbReference>